<dbReference type="InterPro" id="IPR010730">
    <property type="entry name" value="HET"/>
</dbReference>
<reference evidence="3 4" key="1">
    <citation type="journal article" date="2007" name="Science">
        <title>The Fusarium graminearum genome reveals a link between localized polymorphism and pathogen specialization.</title>
        <authorList>
            <person name="Cuomo C.A."/>
            <person name="Gueldener U."/>
            <person name="Xu J.-R."/>
            <person name="Trail F."/>
            <person name="Turgeon B.G."/>
            <person name="Di Pietro A."/>
            <person name="Walton J.D."/>
            <person name="Ma L.-J."/>
            <person name="Baker S.E."/>
            <person name="Rep M."/>
            <person name="Adam G."/>
            <person name="Antoniw J."/>
            <person name="Baldwin T."/>
            <person name="Calvo S.E."/>
            <person name="Chang Y.-L."/>
            <person name="DeCaprio D."/>
            <person name="Gale L.R."/>
            <person name="Gnerre S."/>
            <person name="Goswami R.S."/>
            <person name="Hammond-Kosack K."/>
            <person name="Harris L.J."/>
            <person name="Hilburn K."/>
            <person name="Kennell J.C."/>
            <person name="Kroken S."/>
            <person name="Magnuson J.K."/>
            <person name="Mannhaupt G."/>
            <person name="Mauceli E.W."/>
            <person name="Mewes H.-W."/>
            <person name="Mitterbauer R."/>
            <person name="Muehlbauer G."/>
            <person name="Muensterkoetter M."/>
            <person name="Nelson D."/>
            <person name="O'Donnell K."/>
            <person name="Ouellet T."/>
            <person name="Qi W."/>
            <person name="Quesneville H."/>
            <person name="Roncero M.I.G."/>
            <person name="Seong K.-Y."/>
            <person name="Tetko I.V."/>
            <person name="Urban M."/>
            <person name="Waalwijk C."/>
            <person name="Ward T.J."/>
            <person name="Yao J."/>
            <person name="Birren B.W."/>
            <person name="Kistler H.C."/>
        </authorList>
    </citation>
    <scope>NUCLEOTIDE SEQUENCE [LARGE SCALE GENOMIC DNA]</scope>
    <source>
        <strain evidence="4">ATCC MYA-4620 / CBS 123657 / FGSC 9075 / NRRL 31084 / PH-1</strain>
        <strain evidence="3">PH-1 / ATCC MYA-4620 / FGSC 9075 / NRRL 31084</strain>
    </source>
</reference>
<accession>A0A098DLB4</accession>
<evidence type="ECO:0000313" key="4">
    <source>
        <dbReference type="Proteomes" id="UP000070720"/>
    </source>
</evidence>
<dbReference type="Proteomes" id="UP000070720">
    <property type="component" value="Chromosome 2"/>
</dbReference>
<reference evidence="3" key="4">
    <citation type="submission" date="2017-01" db="UniProtKB">
        <authorList>
            <consortium name="EnsemblFungi"/>
        </authorList>
    </citation>
    <scope>IDENTIFICATION</scope>
    <source>
        <strain evidence="3">PH-1 / ATCC MYA-4620 / FGSC 9075 / NRRL 31084</strain>
    </source>
</reference>
<proteinExistence type="predicted"/>
<dbReference type="eggNOG" id="ENOG502SJH2">
    <property type="taxonomic scope" value="Eukaryota"/>
</dbReference>
<organism evidence="2 4">
    <name type="scientific">Gibberella zeae (strain ATCC MYA-4620 / CBS 123657 / FGSC 9075 / NRRL 31084 / PH-1)</name>
    <name type="common">Wheat head blight fungus</name>
    <name type="synonym">Fusarium graminearum</name>
    <dbReference type="NCBI Taxonomy" id="229533"/>
    <lineage>
        <taxon>Eukaryota</taxon>
        <taxon>Fungi</taxon>
        <taxon>Dikarya</taxon>
        <taxon>Ascomycota</taxon>
        <taxon>Pezizomycotina</taxon>
        <taxon>Sordariomycetes</taxon>
        <taxon>Hypocreomycetidae</taxon>
        <taxon>Hypocreales</taxon>
        <taxon>Nectriaceae</taxon>
        <taxon>Fusarium</taxon>
    </lineage>
</organism>
<dbReference type="InterPro" id="IPR052895">
    <property type="entry name" value="HetReg/Transcr_Mod"/>
</dbReference>
<dbReference type="PANTHER" id="PTHR24148:SF64">
    <property type="entry name" value="HETEROKARYON INCOMPATIBILITY DOMAIN-CONTAINING PROTEIN"/>
    <property type="match status" value="1"/>
</dbReference>
<dbReference type="InParanoid" id="A0A098DLB4"/>
<dbReference type="EnsemblFungi" id="CEF79748">
    <property type="protein sequence ID" value="CEF79748"/>
    <property type="gene ID" value="FGRRES_16073"/>
</dbReference>
<protein>
    <submittedName>
        <fullName evidence="2">Chromosome 2, complete genome</fullName>
    </submittedName>
</protein>
<reference evidence="3 4" key="2">
    <citation type="journal article" date="2010" name="Nature">
        <title>Comparative genomics reveals mobile pathogenicity chromosomes in Fusarium.</title>
        <authorList>
            <person name="Ma L.J."/>
            <person name="van der Does H.C."/>
            <person name="Borkovich K.A."/>
            <person name="Coleman J.J."/>
            <person name="Daboussi M.J."/>
            <person name="Di Pietro A."/>
            <person name="Dufresne M."/>
            <person name="Freitag M."/>
            <person name="Grabherr M."/>
            <person name="Henrissat B."/>
            <person name="Houterman P.M."/>
            <person name="Kang S."/>
            <person name="Shim W.B."/>
            <person name="Woloshuk C."/>
            <person name="Xie X."/>
            <person name="Xu J.R."/>
            <person name="Antoniw J."/>
            <person name="Baker S.E."/>
            <person name="Bluhm B.H."/>
            <person name="Breakspear A."/>
            <person name="Brown D.W."/>
            <person name="Butchko R.A."/>
            <person name="Chapman S."/>
            <person name="Coulson R."/>
            <person name="Coutinho P.M."/>
            <person name="Danchin E.G."/>
            <person name="Diener A."/>
            <person name="Gale L.R."/>
            <person name="Gardiner D.M."/>
            <person name="Goff S."/>
            <person name="Hammond-Kosack K.E."/>
            <person name="Hilburn K."/>
            <person name="Hua-Van A."/>
            <person name="Jonkers W."/>
            <person name="Kazan K."/>
            <person name="Kodira C.D."/>
            <person name="Koehrsen M."/>
            <person name="Kumar L."/>
            <person name="Lee Y.H."/>
            <person name="Li L."/>
            <person name="Manners J.M."/>
            <person name="Miranda-Saavedra D."/>
            <person name="Mukherjee M."/>
            <person name="Park G."/>
            <person name="Park J."/>
            <person name="Park S.Y."/>
            <person name="Proctor R.H."/>
            <person name="Regev A."/>
            <person name="Ruiz-Roldan M.C."/>
            <person name="Sain D."/>
            <person name="Sakthikumar S."/>
            <person name="Sykes S."/>
            <person name="Schwartz D.C."/>
            <person name="Turgeon B.G."/>
            <person name="Wapinski I."/>
            <person name="Yoder O."/>
            <person name="Young S."/>
            <person name="Zeng Q."/>
            <person name="Zhou S."/>
            <person name="Galagan J."/>
            <person name="Cuomo C.A."/>
            <person name="Kistler H.C."/>
            <person name="Rep M."/>
        </authorList>
    </citation>
    <scope>GENOME REANNOTATION</scope>
    <source>
        <strain evidence="4">ATCC MYA-4620 / CBS 123657 / FGSC 9075 / NRRL 31084 / PH-1</strain>
        <strain evidence="3">PH-1 / ATCC MYA-4620 / FGSC 9075 / NRRL 31084</strain>
    </source>
</reference>
<dbReference type="EMBL" id="HG970333">
    <property type="protein sequence ID" value="CEF79748.1"/>
    <property type="molecule type" value="Genomic_DNA"/>
</dbReference>
<dbReference type="PANTHER" id="PTHR24148">
    <property type="entry name" value="ANKYRIN REPEAT DOMAIN-CONTAINING PROTEIN 39 HOMOLOG-RELATED"/>
    <property type="match status" value="1"/>
</dbReference>
<sequence>MGSSRLYRKLPFLDSIRLLELTQDEKKGSVCGHLILSKLEDTPSYAALSYVWGDPSPQDPLFAVDGFELRIRQSLNHALGTLLSGDEKRLLWIDQICIDQENITEREHQVTLMSKIFKQAQRVICWLGPDDEHTGHAFDLSTVLAIDGSGSEFWKEPMQRLMQAGLFRHMLDLVNPTGIPFSALAALVKIPWFGRLWIVQEVALASKIEFRCGGATIDGDITWGCKKSHDRLNALFGLAFPYDSNSAWFQPGYSITGPELYIRFAKDYINETDSLDILHFSGCGDAENYSLYYIAGTPVLEPRTPADDVPSWAPDWRVQSRPLVLLPDPGYNVKSQFAATLSKADYFFDDDNQTLHVRALLVDQIAGCGWPYYLSLCQDLQMTENEIFEQWYELAKEHLDSNTFETMFSSTLVMDARVTLTERGSLNVNQDEVPTLFEHWKKLVGKSSEPCIPNDALQSIEGFARYRYVAEEVCRNRVMFITVKGRLGLGSTHASPGADIYLLHGLKTPFVVFENQKGHILRGECYVHSLMDQQAHISDSDVYLHLI</sequence>
<gene>
    <name evidence="2" type="ORF">FGRAMPH1_01T15899</name>
</gene>
<dbReference type="AlphaFoldDB" id="A0A098DLB4"/>
<evidence type="ECO:0000313" key="3">
    <source>
        <dbReference type="EnsemblFungi" id="CEF79748"/>
    </source>
</evidence>
<dbReference type="STRING" id="229533.A0A098DLB4"/>
<dbReference type="VEuPathDB" id="FungiDB:FGRAMPH1_01G15899"/>
<feature type="domain" description="Heterokaryon incompatibility" evidence="1">
    <location>
        <begin position="45"/>
        <end position="201"/>
    </location>
</feature>
<dbReference type="Pfam" id="PF06985">
    <property type="entry name" value="HET"/>
    <property type="match status" value="1"/>
</dbReference>
<reference evidence="2 4" key="3">
    <citation type="journal article" date="2015" name="BMC Genomics">
        <title>The completed genome sequence of the pathogenic ascomycete fungus Fusarium graminearum.</title>
        <authorList>
            <person name="King R."/>
            <person name="Urban M."/>
            <person name="Hammond-Kosack M.C."/>
            <person name="Hassani-Pak K."/>
            <person name="Hammond-Kosack K.E."/>
        </authorList>
    </citation>
    <scope>NUCLEOTIDE SEQUENCE [LARGE SCALE GENOMIC DNA]</scope>
    <source>
        <strain evidence="4">ATCC MYA-4620 / CBS 123657 / FGSC 9075 / NRRL 31084 / PH-1</strain>
        <strain evidence="2">PH-1</strain>
    </source>
</reference>
<evidence type="ECO:0000313" key="2">
    <source>
        <dbReference type="EMBL" id="CEF79748.1"/>
    </source>
</evidence>
<evidence type="ECO:0000259" key="1">
    <source>
        <dbReference type="Pfam" id="PF06985"/>
    </source>
</evidence>
<name>A0A098DLB4_GIBZE</name>
<keyword evidence="4" id="KW-1185">Reference proteome</keyword>
<accession>A0A0E0S8C3</accession>